<dbReference type="RefSeq" id="WP_268251397.1">
    <property type="nucleotide sequence ID" value="NZ_BLIP01000001.1"/>
</dbReference>
<organism evidence="1 2">
    <name type="scientific">Streptomyces nigrescens</name>
    <dbReference type="NCBI Taxonomy" id="1920"/>
    <lineage>
        <taxon>Bacteria</taxon>
        <taxon>Bacillati</taxon>
        <taxon>Actinomycetota</taxon>
        <taxon>Actinomycetes</taxon>
        <taxon>Kitasatosporales</taxon>
        <taxon>Streptomycetaceae</taxon>
        <taxon>Streptomyces</taxon>
    </lineage>
</organism>
<accession>A0ABY7IAY8</accession>
<protein>
    <submittedName>
        <fullName evidence="1">Uncharacterized protein</fullName>
    </submittedName>
</protein>
<evidence type="ECO:0000313" key="2">
    <source>
        <dbReference type="Proteomes" id="UP001210609"/>
    </source>
</evidence>
<keyword evidence="2" id="KW-1185">Reference proteome</keyword>
<reference evidence="1 2" key="1">
    <citation type="submission" date="2022-12" db="EMBL/GenBank/DDBJ databases">
        <authorList>
            <person name="Ruckert C."/>
            <person name="Busche T."/>
            <person name="Kalinowski J."/>
            <person name="Wittmann C."/>
        </authorList>
    </citation>
    <scope>NUCLEOTIDE SEQUENCE [LARGE SCALE GENOMIC DNA]</scope>
    <source>
        <strain evidence="1 2">DSM 40555</strain>
    </source>
</reference>
<dbReference type="Proteomes" id="UP001210609">
    <property type="component" value="Chromosome"/>
</dbReference>
<evidence type="ECO:0000313" key="1">
    <source>
        <dbReference type="EMBL" id="WAT95902.1"/>
    </source>
</evidence>
<dbReference type="EMBL" id="CP114202">
    <property type="protein sequence ID" value="WAT95902.1"/>
    <property type="molecule type" value="Genomic_DNA"/>
</dbReference>
<name>A0ABY7IAY8_STRNI</name>
<proteinExistence type="predicted"/>
<sequence>MSQHIGHPRIGGLRLNRDGLDLDASAPDAVATQVVDCGQRMIAA</sequence>
<gene>
    <name evidence="1" type="ORF">STRLI_001675</name>
</gene>